<evidence type="ECO:0000313" key="1">
    <source>
        <dbReference type="EMBL" id="TYQ05911.1"/>
    </source>
</evidence>
<name>A0A652YS34_NOCGL</name>
<comment type="caution">
    <text evidence="1">The sequence shown here is derived from an EMBL/GenBank/DDBJ whole genome shotgun (WGS) entry which is preliminary data.</text>
</comment>
<sequence length="531" mass="54686">MAGGRHSSADSGRSFGFYAVGGMVALALVATGIVVFKSVQPDTCDSVEDFTLAADPSIAPSISEVLAGTTPEQTDCMHVVVEAALPGDVVGRLGKGADAPDLWIPDSTSWISKAALTAAGPVAAAGGSIATSPVVLASGGEEFADWLSVLQVPDLALGNPLSTGIASAPIQAALAESGSGADAVRTALVPHAQAESVRAEDQPVGAKMLTELVTTGKVGVSTEQQVTQFANSAISATVPSTGTVLMDYPLVVSASAPDRHYAAAQKAKVLAALFESPESQEILSRNGFRDPSGQGQVDGGVGAVQALPVPDQAALDKTLGSWALLAKPIRTLVAIDVSSSMDFPAAGGKTRMDLTTAAALTGNQVFPDSVAAGLWAFSQGMNGTQDYQELVPIRRYDTMVGGLTQRSLMAEQTKTLTKLKRGATGLYDTTLAAFRKVQESYDPRAVNSVIILTDGANEDPDSITREQLLDVLEREQDPARPVIIVTIGITDDADAAALADISRVTGGSTYIARDPSEISGVFVNALAHRGA</sequence>
<dbReference type="InterPro" id="IPR036465">
    <property type="entry name" value="vWFA_dom_sf"/>
</dbReference>
<dbReference type="SUPFAM" id="SSF53850">
    <property type="entry name" value="Periplasmic binding protein-like II"/>
    <property type="match status" value="1"/>
</dbReference>
<protein>
    <submittedName>
        <fullName evidence="1">von Willebrand factor type A domain-containing protein</fullName>
    </submittedName>
</protein>
<dbReference type="AlphaFoldDB" id="A0A652YS34"/>
<dbReference type="SUPFAM" id="SSF53300">
    <property type="entry name" value="vWA-like"/>
    <property type="match status" value="1"/>
</dbReference>
<dbReference type="PROSITE" id="PS50234">
    <property type="entry name" value="VWFA"/>
    <property type="match status" value="1"/>
</dbReference>
<reference evidence="1" key="1">
    <citation type="submission" date="2019-07" db="EMBL/GenBank/DDBJ databases">
        <title>Genomic Encyclopedia of Type Strains, Phase IV (KMG-IV): sequencing the most valuable type-strain genomes for metagenomic binning, comparative biology and taxonomic classification.</title>
        <authorList>
            <person name="Goeker M."/>
        </authorList>
    </citation>
    <scope>NUCLEOTIDE SEQUENCE</scope>
    <source>
        <strain evidence="1">DSM 44596</strain>
    </source>
</reference>
<proteinExistence type="predicted"/>
<dbReference type="Gene3D" id="3.40.50.410">
    <property type="entry name" value="von Willebrand factor, type A domain"/>
    <property type="match status" value="1"/>
</dbReference>
<dbReference type="Pfam" id="PF13531">
    <property type="entry name" value="SBP_bac_11"/>
    <property type="match status" value="1"/>
</dbReference>
<gene>
    <name evidence="1" type="ORF">FNL38_10240</name>
</gene>
<organism evidence="1">
    <name type="scientific">Nocardia globerula</name>
    <dbReference type="NCBI Taxonomy" id="1818"/>
    <lineage>
        <taxon>Bacteria</taxon>
        <taxon>Bacillati</taxon>
        <taxon>Actinomycetota</taxon>
        <taxon>Actinomycetes</taxon>
        <taxon>Mycobacteriales</taxon>
        <taxon>Nocardiaceae</taxon>
        <taxon>Nocardia</taxon>
    </lineage>
</organism>
<dbReference type="EMBL" id="VNIQ01000002">
    <property type="protein sequence ID" value="TYQ05911.1"/>
    <property type="molecule type" value="Genomic_DNA"/>
</dbReference>
<dbReference type="InterPro" id="IPR002035">
    <property type="entry name" value="VWF_A"/>
</dbReference>
<accession>A0A652YS34</accession>